<dbReference type="Proteomes" id="UP000245754">
    <property type="component" value="Unassembled WGS sequence"/>
</dbReference>
<accession>A0A316ETX6</accession>
<gene>
    <name evidence="4" type="ORF">C7419_102310</name>
</gene>
<organism evidence="4 5">
    <name type="scientific">Cupriavidus plantarum</name>
    <dbReference type="NCBI Taxonomy" id="942865"/>
    <lineage>
        <taxon>Bacteria</taxon>
        <taxon>Pseudomonadati</taxon>
        <taxon>Pseudomonadota</taxon>
        <taxon>Betaproteobacteria</taxon>
        <taxon>Burkholderiales</taxon>
        <taxon>Burkholderiaceae</taxon>
        <taxon>Cupriavidus</taxon>
    </lineage>
</organism>
<feature type="domain" description="Microcystin LR degradation protein MlrC C-terminal" evidence="2">
    <location>
        <begin position="313"/>
        <end position="490"/>
    </location>
</feature>
<dbReference type="EMBL" id="QGGT01000002">
    <property type="protein sequence ID" value="PWK35035.1"/>
    <property type="molecule type" value="Genomic_DNA"/>
</dbReference>
<keyword evidence="5" id="KW-1185">Reference proteome</keyword>
<keyword evidence="1" id="KW-0378">Hydrolase</keyword>
<sequence>MTLNMESPLAPRILIAGFQHETNTFAPSKATYASFERGEGFPAMVRGGDVLALRDVNIPAGGFIQAAERNGWTLSPVIWAGASPSAHVTEDAFERIAGEIVEAARNGGFDAVYLDLHGAMVAEHADDGEGELLARVRAAIGPDVPLVASLDLHANVTQRMLDAADALVAYRTYPHVDMAETGVRTAELLQGLLTGPRRWRAAARRLPFLIPINGMCTMLEPARGLYAALAGLESDGVVSLSFAPGFPAADFPECGPVIWGYAEDAAAAEAAVQALYDKMLAEESAWEVPFLSPDEAVREAMRMAEGATRPVVIADTQDNPGAGGDSNTMGMLRALLRNGARGAAIGLIWDPAAAAEAHRAGVGATIDVALGGVSGVPGDEPLQARFEVLKLSDGVCRFGGPMMHGMLADVGPVALLGIDGVQVVVSSGKAQMLDRNLYRVGGVEPEAMKILVNKSSVHFRADFQGIAHAVLVAKAPGPMTADPADLPWTRLTPGIRLKPMGKPFAG</sequence>
<comment type="cofactor">
    <cofactor evidence="1">
        <name>Zn(2+)</name>
        <dbReference type="ChEBI" id="CHEBI:29105"/>
    </cofactor>
    <text evidence="1">Binds 1 zinc ion per subunit.</text>
</comment>
<evidence type="ECO:0000259" key="2">
    <source>
        <dbReference type="Pfam" id="PF07171"/>
    </source>
</evidence>
<evidence type="ECO:0000313" key="5">
    <source>
        <dbReference type="Proteomes" id="UP000245754"/>
    </source>
</evidence>
<dbReference type="GO" id="GO:0046872">
    <property type="term" value="F:metal ion binding"/>
    <property type="evidence" value="ECO:0007669"/>
    <property type="project" value="UniProtKB-KW"/>
</dbReference>
<dbReference type="Pfam" id="PF07364">
    <property type="entry name" value="DUF1485"/>
    <property type="match status" value="1"/>
</dbReference>
<evidence type="ECO:0000313" key="4">
    <source>
        <dbReference type="EMBL" id="PWK35035.1"/>
    </source>
</evidence>
<evidence type="ECO:0000256" key="1">
    <source>
        <dbReference type="PIRNR" id="PIRNR012702"/>
    </source>
</evidence>
<dbReference type="AlphaFoldDB" id="A0A316ETX6"/>
<dbReference type="InterPro" id="IPR010799">
    <property type="entry name" value="MlrC_C"/>
</dbReference>
<proteinExistence type="inferred from homology"/>
<dbReference type="InterPro" id="IPR015995">
    <property type="entry name" value="MlrC_N"/>
</dbReference>
<protein>
    <recommendedName>
        <fullName evidence="1">Microcystinase C</fullName>
        <shortName evidence="1">MlrC</shortName>
    </recommendedName>
</protein>
<name>A0A316ETX6_9BURK</name>
<comment type="function">
    <text evidence="1">Involved in peptidolytic degradation of cyclic heptapeptide hepatotoxin microcystin (MC).</text>
</comment>
<evidence type="ECO:0000259" key="3">
    <source>
        <dbReference type="Pfam" id="PF07364"/>
    </source>
</evidence>
<comment type="similarity">
    <text evidence="1">Belongs to the peptidase M81 family.</text>
</comment>
<keyword evidence="1" id="KW-0645">Protease</keyword>
<keyword evidence="1" id="KW-0482">Metalloprotease</keyword>
<dbReference type="Pfam" id="PF07171">
    <property type="entry name" value="MlrC_C"/>
    <property type="match status" value="1"/>
</dbReference>
<dbReference type="GO" id="GO:0008237">
    <property type="term" value="F:metallopeptidase activity"/>
    <property type="evidence" value="ECO:0007669"/>
    <property type="project" value="UniProtKB-KW"/>
</dbReference>
<feature type="domain" description="Microcystin LR degradation protein MlrC N-terminal" evidence="3">
    <location>
        <begin position="12"/>
        <end position="301"/>
    </location>
</feature>
<reference evidence="4 5" key="1">
    <citation type="submission" date="2018-05" db="EMBL/GenBank/DDBJ databases">
        <title>Genomic Encyclopedia of Type Strains, Phase IV (KMG-V): Genome sequencing to study the core and pangenomes of soil and plant-associated prokaryotes.</title>
        <authorList>
            <person name="Whitman W."/>
        </authorList>
    </citation>
    <scope>NUCLEOTIDE SEQUENCE [LARGE SCALE GENOMIC DNA]</scope>
    <source>
        <strain evidence="4 5">SLV-132</strain>
    </source>
</reference>
<dbReference type="GO" id="GO:0006508">
    <property type="term" value="P:proteolysis"/>
    <property type="evidence" value="ECO:0007669"/>
    <property type="project" value="UniProtKB-KW"/>
</dbReference>
<keyword evidence="1" id="KW-0479">Metal-binding</keyword>
<comment type="caution">
    <text evidence="4">The sequence shown here is derived from an EMBL/GenBank/DDBJ whole genome shotgun (WGS) entry which is preliminary data.</text>
</comment>
<dbReference type="PIRSF" id="PIRSF012702">
    <property type="entry name" value="UCP012702"/>
    <property type="match status" value="1"/>
</dbReference>
<dbReference type="InterPro" id="IPR009197">
    <property type="entry name" value="MlrC"/>
</dbReference>